<dbReference type="AlphaFoldDB" id="A0A182XTI6"/>
<organism evidence="1 2">
    <name type="scientific">Anopheles quadriannulatus</name>
    <name type="common">Mosquito</name>
    <dbReference type="NCBI Taxonomy" id="34691"/>
    <lineage>
        <taxon>Eukaryota</taxon>
        <taxon>Metazoa</taxon>
        <taxon>Ecdysozoa</taxon>
        <taxon>Arthropoda</taxon>
        <taxon>Hexapoda</taxon>
        <taxon>Insecta</taxon>
        <taxon>Pterygota</taxon>
        <taxon>Neoptera</taxon>
        <taxon>Endopterygota</taxon>
        <taxon>Diptera</taxon>
        <taxon>Nematocera</taxon>
        <taxon>Culicoidea</taxon>
        <taxon>Culicidae</taxon>
        <taxon>Anophelinae</taxon>
        <taxon>Anopheles</taxon>
    </lineage>
</organism>
<dbReference type="EnsemblMetazoa" id="AQUA015124-RA">
    <property type="protein sequence ID" value="AQUA015124-PA"/>
    <property type="gene ID" value="AQUA015124"/>
</dbReference>
<dbReference type="VEuPathDB" id="VectorBase:AQUA015124"/>
<sequence>MHKLNGVPLQNGLNATVAHGQTRSFLASVRLGRSGHTQSYSAAV</sequence>
<accession>A0A182XTI6</accession>
<evidence type="ECO:0000313" key="2">
    <source>
        <dbReference type="Proteomes" id="UP000076407"/>
    </source>
</evidence>
<proteinExistence type="predicted"/>
<dbReference type="Proteomes" id="UP000076407">
    <property type="component" value="Unassembled WGS sequence"/>
</dbReference>
<keyword evidence="2" id="KW-1185">Reference proteome</keyword>
<name>A0A182XTI6_ANOQN</name>
<protein>
    <submittedName>
        <fullName evidence="1">Uncharacterized protein</fullName>
    </submittedName>
</protein>
<reference evidence="1" key="1">
    <citation type="submission" date="2020-05" db="UniProtKB">
        <authorList>
            <consortium name="EnsemblMetazoa"/>
        </authorList>
    </citation>
    <scope>IDENTIFICATION</scope>
    <source>
        <strain evidence="1">SANGQUA</strain>
    </source>
</reference>
<evidence type="ECO:0000313" key="1">
    <source>
        <dbReference type="EnsemblMetazoa" id="AQUA015124-PA"/>
    </source>
</evidence>